<dbReference type="GO" id="GO:0008170">
    <property type="term" value="F:N-methyltransferase activity"/>
    <property type="evidence" value="ECO:0007669"/>
    <property type="project" value="InterPro"/>
</dbReference>
<dbReference type="RefSeq" id="WP_179769491.1">
    <property type="nucleotide sequence ID" value="NZ_JACCFO010000001.1"/>
</dbReference>
<dbReference type="AlphaFoldDB" id="A0A853BRE9"/>
<feature type="domain" description="DNA methylase N-4/N-6" evidence="4">
    <location>
        <begin position="7"/>
        <end position="90"/>
    </location>
</feature>
<dbReference type="PRINTS" id="PR00508">
    <property type="entry name" value="S21N4MTFRASE"/>
</dbReference>
<reference evidence="5 6" key="1">
    <citation type="submission" date="2020-07" db="EMBL/GenBank/DDBJ databases">
        <title>Sequencing the genomes of 1000 actinobacteria strains.</title>
        <authorList>
            <person name="Klenk H.-P."/>
        </authorList>
    </citation>
    <scope>NUCLEOTIDE SEQUENCE [LARGE SCALE GENOMIC DNA]</scope>
    <source>
        <strain evidence="5 6">DSM 45927</strain>
    </source>
</reference>
<keyword evidence="1 5" id="KW-0489">Methyltransferase</keyword>
<keyword evidence="2 5" id="KW-0808">Transferase</keyword>
<evidence type="ECO:0000313" key="5">
    <source>
        <dbReference type="EMBL" id="NYI98319.1"/>
    </source>
</evidence>
<dbReference type="Pfam" id="PF01555">
    <property type="entry name" value="N6_N4_Mtase"/>
    <property type="match status" value="1"/>
</dbReference>
<comment type="caution">
    <text evidence="5">The sequence shown here is derived from an EMBL/GenBank/DDBJ whole genome shotgun (WGS) entry which is preliminary data.</text>
</comment>
<dbReference type="GO" id="GO:0003677">
    <property type="term" value="F:DNA binding"/>
    <property type="evidence" value="ECO:0007669"/>
    <property type="project" value="InterPro"/>
</dbReference>
<proteinExistence type="inferred from homology"/>
<keyword evidence="6" id="KW-1185">Reference proteome</keyword>
<dbReference type="GO" id="GO:0032259">
    <property type="term" value="P:methylation"/>
    <property type="evidence" value="ECO:0007669"/>
    <property type="project" value="UniProtKB-KW"/>
</dbReference>
<dbReference type="Gene3D" id="3.40.50.150">
    <property type="entry name" value="Vaccinia Virus protein VP39"/>
    <property type="match status" value="2"/>
</dbReference>
<evidence type="ECO:0000259" key="4">
    <source>
        <dbReference type="Pfam" id="PF01555"/>
    </source>
</evidence>
<dbReference type="InterPro" id="IPR002941">
    <property type="entry name" value="DNA_methylase_N4/N6"/>
</dbReference>
<organism evidence="5 6">
    <name type="scientific">Streptomonospora nanhaiensis</name>
    <dbReference type="NCBI Taxonomy" id="1323731"/>
    <lineage>
        <taxon>Bacteria</taxon>
        <taxon>Bacillati</taxon>
        <taxon>Actinomycetota</taxon>
        <taxon>Actinomycetes</taxon>
        <taxon>Streptosporangiales</taxon>
        <taxon>Nocardiopsidaceae</taxon>
        <taxon>Streptomonospora</taxon>
    </lineage>
</organism>
<dbReference type="InterPro" id="IPR029063">
    <property type="entry name" value="SAM-dependent_MTases_sf"/>
</dbReference>
<dbReference type="Proteomes" id="UP000575985">
    <property type="component" value="Unassembled WGS sequence"/>
</dbReference>
<dbReference type="EC" id="2.1.1.-" evidence="3"/>
<sequence>MSAQRTVASVWVTGQQQAPAQRGRRYSRLSLEHPAKMLPAIARRAISEFTRPGHLVLDPLCGIGTTLVEAVHLGRDALGFELEPKWASIARLNLDLAQTQGAQGQGRVRTGEAARTAACIDPAEAGAALLVTSPPYGAMTHGRVRSRRDGAEALDKWAHRYSTTRDRAQLAHQPIADLLDSFTAILSACRPLLLPGAHVVITVRPFRAQGRLIDFPGKVMAAAQNAGLEPVGRCAALLCALRQGRVVARSSFFASLEATRLRSKGIAAHIIQHEDVLILRNPTGEAP</sequence>
<accession>A0A853BRE9</accession>
<protein>
    <recommendedName>
        <fullName evidence="3">Methyltransferase</fullName>
        <ecNumber evidence="3">2.1.1.-</ecNumber>
    </recommendedName>
</protein>
<name>A0A853BRE9_9ACTN</name>
<evidence type="ECO:0000256" key="3">
    <source>
        <dbReference type="RuleBase" id="RU362026"/>
    </source>
</evidence>
<dbReference type="EMBL" id="JACCFO010000001">
    <property type="protein sequence ID" value="NYI98319.1"/>
    <property type="molecule type" value="Genomic_DNA"/>
</dbReference>
<dbReference type="SUPFAM" id="SSF53335">
    <property type="entry name" value="S-adenosyl-L-methionine-dependent methyltransferases"/>
    <property type="match status" value="2"/>
</dbReference>
<dbReference type="InterPro" id="IPR001091">
    <property type="entry name" value="RM_Methyltransferase"/>
</dbReference>
<evidence type="ECO:0000256" key="2">
    <source>
        <dbReference type="ARBA" id="ARBA00022679"/>
    </source>
</evidence>
<evidence type="ECO:0000256" key="1">
    <source>
        <dbReference type="ARBA" id="ARBA00022603"/>
    </source>
</evidence>
<gene>
    <name evidence="5" type="ORF">HNR12_004596</name>
</gene>
<evidence type="ECO:0000313" key="6">
    <source>
        <dbReference type="Proteomes" id="UP000575985"/>
    </source>
</evidence>
<comment type="similarity">
    <text evidence="3">Belongs to the N(4)/N(6)-methyltransferase family.</text>
</comment>